<dbReference type="Gene3D" id="3.30.70.100">
    <property type="match status" value="1"/>
</dbReference>
<evidence type="ECO:0000256" key="1">
    <source>
        <dbReference type="ARBA" id="ARBA00005291"/>
    </source>
</evidence>
<comment type="caution">
    <text evidence="3">The sequence shown here is derived from an EMBL/GenBank/DDBJ whole genome shotgun (WGS) entry which is preliminary data.</text>
</comment>
<sequence>MTAIYELRTYTVTVGKMNDVIALYQSEGWPALSKHPDRLCSYFTGDIGALNQIVHLWKFKDDADRRAFWAGVFNDPAFMNFARQLRPLLQKQENKILLGAPWGPNL</sequence>
<evidence type="ECO:0000259" key="2">
    <source>
        <dbReference type="Pfam" id="PF07978"/>
    </source>
</evidence>
<dbReference type="AlphaFoldDB" id="A0A6B2R4M5"/>
<reference evidence="3" key="1">
    <citation type="submission" date="2020-02" db="EMBL/GenBank/DDBJ databases">
        <authorList>
            <person name="Chen W.-M."/>
        </authorList>
    </citation>
    <scope>NUCLEOTIDE SEQUENCE</scope>
    <source>
        <strain evidence="3">NBD-18</strain>
    </source>
</reference>
<feature type="domain" description="NIPSNAP" evidence="2">
    <location>
        <begin position="5"/>
        <end position="104"/>
    </location>
</feature>
<gene>
    <name evidence="3" type="ORF">G3I67_12180</name>
</gene>
<dbReference type="EMBL" id="JAAGRN010000008">
    <property type="protein sequence ID" value="NDY83987.1"/>
    <property type="molecule type" value="Genomic_DNA"/>
</dbReference>
<dbReference type="InterPro" id="IPR012577">
    <property type="entry name" value="NIPSNAP"/>
</dbReference>
<organism evidence="3">
    <name type="scientific">Sheuella amnicola</name>
    <dbReference type="NCBI Taxonomy" id="2707330"/>
    <lineage>
        <taxon>Bacteria</taxon>
        <taxon>Pseudomonadati</taxon>
        <taxon>Pseudomonadota</taxon>
        <taxon>Betaproteobacteria</taxon>
        <taxon>Burkholderiales</taxon>
        <taxon>Alcaligenaceae</taxon>
        <taxon>Sheuella</taxon>
    </lineage>
</organism>
<dbReference type="Pfam" id="PF07978">
    <property type="entry name" value="NIPSNAP"/>
    <property type="match status" value="1"/>
</dbReference>
<name>A0A6B2R4M5_9BURK</name>
<dbReference type="RefSeq" id="WP_163655728.1">
    <property type="nucleotide sequence ID" value="NZ_JAAGRN010000008.1"/>
</dbReference>
<dbReference type="InterPro" id="IPR011008">
    <property type="entry name" value="Dimeric_a/b-barrel"/>
</dbReference>
<dbReference type="PANTHER" id="PTHR21017">
    <property type="entry name" value="NIPSNAP-RELATED"/>
    <property type="match status" value="1"/>
</dbReference>
<comment type="similarity">
    <text evidence="1">Belongs to the NipSnap family.</text>
</comment>
<accession>A0A6B2R4M5</accession>
<dbReference type="InterPro" id="IPR051557">
    <property type="entry name" value="NipSnap_domain"/>
</dbReference>
<proteinExistence type="inferred from homology"/>
<dbReference type="SUPFAM" id="SSF54909">
    <property type="entry name" value="Dimeric alpha+beta barrel"/>
    <property type="match status" value="1"/>
</dbReference>
<evidence type="ECO:0000313" key="3">
    <source>
        <dbReference type="EMBL" id="NDY83987.1"/>
    </source>
</evidence>
<dbReference type="PANTHER" id="PTHR21017:SF17">
    <property type="entry name" value="PROTEIN NIPSNAP"/>
    <property type="match status" value="1"/>
</dbReference>
<protein>
    <submittedName>
        <fullName evidence="3">NIPSNAP family protein</fullName>
    </submittedName>
</protein>